<dbReference type="Gene3D" id="2.60.40.10">
    <property type="entry name" value="Immunoglobulins"/>
    <property type="match status" value="4"/>
</dbReference>
<dbReference type="KEGG" id="manq:L1994_11570"/>
<accession>A0AAF0FRW4</accession>
<protein>
    <submittedName>
        <fullName evidence="2">PKD domain-containing protein</fullName>
    </submittedName>
</protein>
<dbReference type="InterPro" id="IPR000601">
    <property type="entry name" value="PKD_dom"/>
</dbReference>
<dbReference type="FunFam" id="2.60.40.10:FF:000270">
    <property type="entry name" value="Cell surface protein"/>
    <property type="match status" value="1"/>
</dbReference>
<dbReference type="PANTHER" id="PTHR36842:SF1">
    <property type="entry name" value="PROTEIN TOLB"/>
    <property type="match status" value="1"/>
</dbReference>
<keyword evidence="3" id="KW-1185">Reference proteome</keyword>
<dbReference type="SMART" id="SM00089">
    <property type="entry name" value="PKD"/>
    <property type="match status" value="4"/>
</dbReference>
<dbReference type="InterPro" id="IPR013783">
    <property type="entry name" value="Ig-like_fold"/>
</dbReference>
<organism evidence="2 3">
    <name type="scientific">Methanomicrobium antiquum</name>
    <dbReference type="NCBI Taxonomy" id="487686"/>
    <lineage>
        <taxon>Archaea</taxon>
        <taxon>Methanobacteriati</taxon>
        <taxon>Methanobacteriota</taxon>
        <taxon>Stenosarchaea group</taxon>
        <taxon>Methanomicrobia</taxon>
        <taxon>Methanomicrobiales</taxon>
        <taxon>Methanomicrobiaceae</taxon>
        <taxon>Methanomicrobium</taxon>
    </lineage>
</organism>
<proteinExistence type="predicted"/>
<feature type="domain" description="PKD" evidence="1">
    <location>
        <begin position="208"/>
        <end position="288"/>
    </location>
</feature>
<gene>
    <name evidence="2" type="ORF">L1994_11570</name>
</gene>
<name>A0AAF0FRW4_9EURY</name>
<dbReference type="GeneID" id="79951049"/>
<dbReference type="SUPFAM" id="SSF49299">
    <property type="entry name" value="PKD domain"/>
    <property type="match status" value="4"/>
</dbReference>
<dbReference type="EMBL" id="CP091092">
    <property type="protein sequence ID" value="WFN36756.1"/>
    <property type="molecule type" value="Genomic_DNA"/>
</dbReference>
<dbReference type="InterPro" id="IPR022409">
    <property type="entry name" value="PKD/Chitinase_dom"/>
</dbReference>
<dbReference type="PROSITE" id="PS50093">
    <property type="entry name" value="PKD"/>
    <property type="match status" value="4"/>
</dbReference>
<sequence>MKTGCIVITVFLGFFLITGAVSAADGSFSFEQGNLNTDDYLTVKFTGLMEGKTASNDSQWEWNFGDGTKAGYGKIVTHTYSKDSLPFDLSQPIEFMIGLSVTTDEDSGEEKIETSRKITLAEPSLSATFSANVTSGTYPMTVLFEDKTHGRHRILEWDFADLSDKPAISPVTHVFETDRTYPVKLVVGRGPGEVSTAMREIVVRKPGPVVSFSSDVSSGRAPLVVHFTDNSVIDSGEITERLWDFGDESLTSDAKNPKHVFSKPGEYLVVLTVTGNEKTASDKMKITVKNLEASFSADKTSGTESLSVSFTSDSKGDIETHYWNFGDGHFSTEQNPVHIFHNAGVYDISLTVSGPLGSDMKTRFGYIEVFDSDLKPFKDEDSDLDLKDSPTKVFTEKKLLFGISGTEIIMEKLDQFKTFILEIFSITRETGEDIGENIGDIGENLNISETEAN</sequence>
<evidence type="ECO:0000313" key="2">
    <source>
        <dbReference type="EMBL" id="WFN36756.1"/>
    </source>
</evidence>
<dbReference type="CDD" id="cd00146">
    <property type="entry name" value="PKD"/>
    <property type="match status" value="4"/>
</dbReference>
<reference evidence="2" key="1">
    <citation type="submission" date="2022-01" db="EMBL/GenBank/DDBJ databases">
        <title>Complete genome of Methanomicrobium antiquum DSM 21220.</title>
        <authorList>
            <person name="Chen S.-C."/>
            <person name="You Y.-T."/>
            <person name="Zhou Y.-Z."/>
            <person name="Lai M.-C."/>
        </authorList>
    </citation>
    <scope>NUCLEOTIDE SEQUENCE</scope>
    <source>
        <strain evidence="2">DSM 21220</strain>
    </source>
</reference>
<dbReference type="AlphaFoldDB" id="A0AAF0FRW4"/>
<feature type="domain" description="PKD" evidence="1">
    <location>
        <begin position="291"/>
        <end position="358"/>
    </location>
</feature>
<dbReference type="RefSeq" id="WP_278099593.1">
    <property type="nucleotide sequence ID" value="NZ_CP091092.1"/>
</dbReference>
<dbReference type="Pfam" id="PF18911">
    <property type="entry name" value="PKD_4"/>
    <property type="match status" value="3"/>
</dbReference>
<evidence type="ECO:0000259" key="1">
    <source>
        <dbReference type="PROSITE" id="PS50093"/>
    </source>
</evidence>
<feature type="domain" description="PKD" evidence="1">
    <location>
        <begin position="49"/>
        <end position="82"/>
    </location>
</feature>
<feature type="domain" description="PKD" evidence="1">
    <location>
        <begin position="125"/>
        <end position="203"/>
    </location>
</feature>
<dbReference type="Proteomes" id="UP001218895">
    <property type="component" value="Chromosome"/>
</dbReference>
<evidence type="ECO:0000313" key="3">
    <source>
        <dbReference type="Proteomes" id="UP001218895"/>
    </source>
</evidence>
<dbReference type="InterPro" id="IPR035986">
    <property type="entry name" value="PKD_dom_sf"/>
</dbReference>
<dbReference type="PANTHER" id="PTHR36842">
    <property type="entry name" value="PROTEIN TOLB HOMOLOG"/>
    <property type="match status" value="1"/>
</dbReference>